<dbReference type="Proteomes" id="UP000054771">
    <property type="component" value="Unassembled WGS sequence"/>
</dbReference>
<proteinExistence type="predicted"/>
<dbReference type="AlphaFoldDB" id="A0A0U5G5J0"/>
<evidence type="ECO:0000313" key="1">
    <source>
        <dbReference type="EMBL" id="CEL07008.1"/>
    </source>
</evidence>
<dbReference type="EMBL" id="CDMC01000008">
    <property type="protein sequence ID" value="CEL07008.1"/>
    <property type="molecule type" value="Genomic_DNA"/>
</dbReference>
<accession>A0A0U5G5J0</accession>
<keyword evidence="2" id="KW-1185">Reference proteome</keyword>
<reference evidence="2" key="1">
    <citation type="journal article" date="2016" name="Genome Announc.">
        <title>Draft genome sequences of fungus Aspergillus calidoustus.</title>
        <authorList>
            <person name="Horn F."/>
            <person name="Linde J."/>
            <person name="Mattern D.J."/>
            <person name="Walther G."/>
            <person name="Guthke R."/>
            <person name="Scherlach K."/>
            <person name="Martin K."/>
            <person name="Brakhage A.A."/>
            <person name="Petzke L."/>
            <person name="Valiante V."/>
        </authorList>
    </citation>
    <scope>NUCLEOTIDE SEQUENCE [LARGE SCALE GENOMIC DNA]</scope>
    <source>
        <strain evidence="2">SF006504</strain>
    </source>
</reference>
<protein>
    <submittedName>
        <fullName evidence="1">Uncharacterized protein</fullName>
    </submittedName>
</protein>
<gene>
    <name evidence="1" type="ORF">ASPCAL10174</name>
</gene>
<sequence>MRTLPFSALSAVFWSIGMSPTKLLYRVGPTPICIPNPCPVSSYGRHINWNEHDSSLHRLLSETTFTHTTQVASTTH</sequence>
<evidence type="ECO:0000313" key="2">
    <source>
        <dbReference type="Proteomes" id="UP000054771"/>
    </source>
</evidence>
<name>A0A0U5G5J0_ASPCI</name>
<organism evidence="1 2">
    <name type="scientific">Aspergillus calidoustus</name>
    <dbReference type="NCBI Taxonomy" id="454130"/>
    <lineage>
        <taxon>Eukaryota</taxon>
        <taxon>Fungi</taxon>
        <taxon>Dikarya</taxon>
        <taxon>Ascomycota</taxon>
        <taxon>Pezizomycotina</taxon>
        <taxon>Eurotiomycetes</taxon>
        <taxon>Eurotiomycetidae</taxon>
        <taxon>Eurotiales</taxon>
        <taxon>Aspergillaceae</taxon>
        <taxon>Aspergillus</taxon>
        <taxon>Aspergillus subgen. Nidulantes</taxon>
    </lineage>
</organism>